<sequence length="59" mass="6730">ILHQRLFDRCPTTPFSLNVLYDRAEAVGRLYGVVHDGEWMHVGTVDAITQIESHPKLLI</sequence>
<dbReference type="InterPro" id="IPR029044">
    <property type="entry name" value="Nucleotide-diphossugar_trans"/>
</dbReference>
<gene>
    <name evidence="1" type="ORF">METZ01_LOCUS508776</name>
</gene>
<evidence type="ECO:0000313" key="1">
    <source>
        <dbReference type="EMBL" id="SVE55922.1"/>
    </source>
</evidence>
<organism evidence="1">
    <name type="scientific">marine metagenome</name>
    <dbReference type="NCBI Taxonomy" id="408172"/>
    <lineage>
        <taxon>unclassified sequences</taxon>
        <taxon>metagenomes</taxon>
        <taxon>ecological metagenomes</taxon>
    </lineage>
</organism>
<dbReference type="EMBL" id="UINC01225728">
    <property type="protein sequence ID" value="SVE55922.1"/>
    <property type="molecule type" value="Genomic_DNA"/>
</dbReference>
<evidence type="ECO:0008006" key="2">
    <source>
        <dbReference type="Google" id="ProtNLM"/>
    </source>
</evidence>
<dbReference type="AlphaFoldDB" id="A0A383EGA9"/>
<name>A0A383EGA9_9ZZZZ</name>
<protein>
    <recommendedName>
        <fullName evidence="2">Nucleotidyl transferase domain-containing protein</fullName>
    </recommendedName>
</protein>
<reference evidence="1" key="1">
    <citation type="submission" date="2018-05" db="EMBL/GenBank/DDBJ databases">
        <authorList>
            <person name="Lanie J.A."/>
            <person name="Ng W.-L."/>
            <person name="Kazmierczak K.M."/>
            <person name="Andrzejewski T.M."/>
            <person name="Davidsen T.M."/>
            <person name="Wayne K.J."/>
            <person name="Tettelin H."/>
            <person name="Glass J.I."/>
            <person name="Rusch D."/>
            <person name="Podicherti R."/>
            <person name="Tsui H.-C.T."/>
            <person name="Winkler M.E."/>
        </authorList>
    </citation>
    <scope>NUCLEOTIDE SEQUENCE</scope>
</reference>
<feature type="non-terminal residue" evidence="1">
    <location>
        <position position="1"/>
    </location>
</feature>
<dbReference type="Gene3D" id="3.90.550.10">
    <property type="entry name" value="Spore Coat Polysaccharide Biosynthesis Protein SpsA, Chain A"/>
    <property type="match status" value="1"/>
</dbReference>
<proteinExistence type="predicted"/>
<accession>A0A383EGA9</accession>